<organism evidence="3 4">
    <name type="scientific">Fragariocoptes setiger</name>
    <dbReference type="NCBI Taxonomy" id="1670756"/>
    <lineage>
        <taxon>Eukaryota</taxon>
        <taxon>Metazoa</taxon>
        <taxon>Ecdysozoa</taxon>
        <taxon>Arthropoda</taxon>
        <taxon>Chelicerata</taxon>
        <taxon>Arachnida</taxon>
        <taxon>Acari</taxon>
        <taxon>Acariformes</taxon>
        <taxon>Trombidiformes</taxon>
        <taxon>Prostigmata</taxon>
        <taxon>Eupodina</taxon>
        <taxon>Eriophyoidea</taxon>
        <taxon>Phytoptidae</taxon>
        <taxon>Fragariocoptes</taxon>
    </lineage>
</organism>
<feature type="compositionally biased region" description="Polar residues" evidence="2">
    <location>
        <begin position="259"/>
        <end position="268"/>
    </location>
</feature>
<sequence length="770" mass="88631">TLSLFIYISGNSAVHHITAKHTSVISPRYHCLHSHSGISDMAQCNGQKTEFIDDNQSIQGSKQQPQSQQQPQTQWQQQQTQQLNHISDREINDKLDRTRHKESSGGAGAVDSPENSYNDNHSDPTIHDNHDIVSDCEQSSLHYQQQPPQSQQSIELLSSRYSTKDDENWSRSTAGVDTDMSRLLRCGTNQDDENMDTHVLHSNTHADDAIDCDGNGHDENESEAEKISFNLSCNERSLWSPKSDDMNHLISEGAQQEQNFANNESSAEVSARWLNPNTSNSGDSTNNIDKDFNQTQYVPQGTEIEKPTQALNLNETYSIDDPEEDDKSNCSSGRRSSINSVSGVRKLPMLPQLKSCTQLSERERVFKLKIDACCRVYDFSVDPSADLDLKEIKAQYLSEIIELMMQDPGWLFEIDCFYSEICRMFAANAYRTLPPSSNQNIPEYDPEEDDPPLESAWPHLALVYDVMLHFLDLSEFKPSSAKAYIDTQFVLRLLELFDSEDPRERDYLKTILHRIYARFLGLRSYIRRQINNIFYRFIYETDYHNGISELLELLGSIINGFALPLKDEHKVFLLKVLMPLHKARNLSVYHPQLAYCIVQFLEKDQSLTDPVIMSMLKFWPKVHSLKEMMFLNELEEILDVIEPSEFQKVMVVLFRQLAKCISSPHFQVAERALYYWNNDYILSLINDNVATILPIVFPVLHPLHPTAHWNKHINGLIYSVLKVFTEMNQRLFDECAQRYNAQRSREIDAQKEKEQRWKKVEELAKGNSLA</sequence>
<dbReference type="PANTHER" id="PTHR10257">
    <property type="entry name" value="SERINE/THREONINE PROTEIN PHOSPHATASE 2A PP2A REGULATORY SUBUNIT B"/>
    <property type="match status" value="1"/>
</dbReference>
<protein>
    <submittedName>
        <fullName evidence="3">Serine/threonine-protein phosphatase 2A 56 kDa regulatory subunit delta isoform</fullName>
    </submittedName>
</protein>
<dbReference type="SUPFAM" id="SSF48371">
    <property type="entry name" value="ARM repeat"/>
    <property type="match status" value="1"/>
</dbReference>
<proteinExistence type="inferred from homology"/>
<feature type="compositionally biased region" description="Basic and acidic residues" evidence="2">
    <location>
        <begin position="120"/>
        <end position="131"/>
    </location>
</feature>
<dbReference type="PANTHER" id="PTHR10257:SF3">
    <property type="entry name" value="SERINE_THREONINE-PROTEIN PHOSPHATASE 2A 56 KDA REGULATORY SUBUNIT GAMMA ISOFORM"/>
    <property type="match status" value="1"/>
</dbReference>
<dbReference type="InterPro" id="IPR002554">
    <property type="entry name" value="PP2A_B56"/>
</dbReference>
<feature type="non-terminal residue" evidence="3">
    <location>
        <position position="1"/>
    </location>
</feature>
<comment type="caution">
    <text evidence="3">The sequence shown here is derived from an EMBL/GenBank/DDBJ whole genome shotgun (WGS) entry which is preliminary data.</text>
</comment>
<dbReference type="Gene3D" id="1.25.10.10">
    <property type="entry name" value="Leucine-rich Repeat Variant"/>
    <property type="match status" value="1"/>
</dbReference>
<feature type="region of interest" description="Disordered" evidence="2">
    <location>
        <begin position="259"/>
        <end position="292"/>
    </location>
</feature>
<evidence type="ECO:0000256" key="2">
    <source>
        <dbReference type="SAM" id="MobiDB-lite"/>
    </source>
</evidence>
<evidence type="ECO:0000313" key="4">
    <source>
        <dbReference type="Proteomes" id="UP000825002"/>
    </source>
</evidence>
<comment type="similarity">
    <text evidence="1">Belongs to the phosphatase 2A regulatory subunit B56 family.</text>
</comment>
<feature type="region of interest" description="Disordered" evidence="2">
    <location>
        <begin position="56"/>
        <end position="83"/>
    </location>
</feature>
<gene>
    <name evidence="3" type="primary">PPP2R5D</name>
    <name evidence="3" type="ORF">GZH46_01091</name>
</gene>
<feature type="region of interest" description="Disordered" evidence="2">
    <location>
        <begin position="97"/>
        <end position="131"/>
    </location>
</feature>
<dbReference type="InterPro" id="IPR011989">
    <property type="entry name" value="ARM-like"/>
</dbReference>
<evidence type="ECO:0000256" key="1">
    <source>
        <dbReference type="ARBA" id="ARBA00009745"/>
    </source>
</evidence>
<feature type="compositionally biased region" description="Polar residues" evidence="2">
    <location>
        <begin position="275"/>
        <end position="292"/>
    </location>
</feature>
<dbReference type="PIRSF" id="PIRSF028043">
    <property type="entry name" value="PP2A_B56"/>
    <property type="match status" value="1"/>
</dbReference>
<name>A0ABQ7SAB8_9ACAR</name>
<feature type="compositionally biased region" description="Low complexity" evidence="2">
    <location>
        <begin position="56"/>
        <end position="82"/>
    </location>
</feature>
<feature type="region of interest" description="Disordered" evidence="2">
    <location>
        <begin position="317"/>
        <end position="339"/>
    </location>
</feature>
<dbReference type="InterPro" id="IPR016024">
    <property type="entry name" value="ARM-type_fold"/>
</dbReference>
<reference evidence="3 4" key="1">
    <citation type="submission" date="2020-10" db="EMBL/GenBank/DDBJ databases">
        <authorList>
            <person name="Klimov P.B."/>
            <person name="Dyachkov S.M."/>
            <person name="Chetverikov P.E."/>
        </authorList>
    </citation>
    <scope>NUCLEOTIDE SEQUENCE [LARGE SCALE GENOMIC DNA]</scope>
    <source>
        <strain evidence="3">BMOC 18-1129-001#AD2665</strain>
        <tissue evidence="3">Entire mites</tissue>
    </source>
</reference>
<feature type="compositionally biased region" description="Low complexity" evidence="2">
    <location>
        <begin position="329"/>
        <end position="339"/>
    </location>
</feature>
<dbReference type="Pfam" id="PF01603">
    <property type="entry name" value="B56"/>
    <property type="match status" value="1"/>
</dbReference>
<keyword evidence="4" id="KW-1185">Reference proteome</keyword>
<evidence type="ECO:0000313" key="3">
    <source>
        <dbReference type="EMBL" id="KAG9510370.1"/>
    </source>
</evidence>
<dbReference type="Proteomes" id="UP000825002">
    <property type="component" value="Unassembled WGS sequence"/>
</dbReference>
<accession>A0ABQ7SAB8</accession>
<dbReference type="EMBL" id="JAIFTH010000163">
    <property type="protein sequence ID" value="KAG9510370.1"/>
    <property type="molecule type" value="Genomic_DNA"/>
</dbReference>